<evidence type="ECO:0000256" key="1">
    <source>
        <dbReference type="ARBA" id="ARBA00001946"/>
    </source>
</evidence>
<evidence type="ECO:0000256" key="2">
    <source>
        <dbReference type="ARBA" id="ARBA00004651"/>
    </source>
</evidence>
<feature type="transmembrane region" description="Helical" evidence="19">
    <location>
        <begin position="177"/>
        <end position="198"/>
    </location>
</feature>
<dbReference type="HAMAP" id="MF_00719">
    <property type="entry name" value="CobS"/>
    <property type="match status" value="1"/>
</dbReference>
<keyword evidence="9 19" id="KW-0808">Transferase</keyword>
<dbReference type="GO" id="GO:0005886">
    <property type="term" value="C:plasma membrane"/>
    <property type="evidence" value="ECO:0007669"/>
    <property type="project" value="UniProtKB-SubCell"/>
</dbReference>
<dbReference type="EMBL" id="QZEZ01000002">
    <property type="protein sequence ID" value="RJK96919.1"/>
    <property type="molecule type" value="Genomic_DNA"/>
</dbReference>
<keyword evidence="12 19" id="KW-1133">Transmembrane helix</keyword>
<evidence type="ECO:0000256" key="12">
    <source>
        <dbReference type="ARBA" id="ARBA00022989"/>
    </source>
</evidence>
<dbReference type="OrthoDB" id="9794223at2"/>
<comment type="catalytic activity">
    <reaction evidence="18 19">
        <text>alpha-ribazole 5'-phosphate + adenosylcob(III)inamide-GDP = adenosylcob(III)alamin 5'-phosphate + GMP + H(+)</text>
        <dbReference type="Rhea" id="RHEA:23560"/>
        <dbReference type="ChEBI" id="CHEBI:15378"/>
        <dbReference type="ChEBI" id="CHEBI:57918"/>
        <dbReference type="ChEBI" id="CHEBI:58115"/>
        <dbReference type="ChEBI" id="CHEBI:60487"/>
        <dbReference type="ChEBI" id="CHEBI:60493"/>
        <dbReference type="EC" id="2.7.8.26"/>
    </reaction>
</comment>
<evidence type="ECO:0000256" key="16">
    <source>
        <dbReference type="ARBA" id="ARBA00032853"/>
    </source>
</evidence>
<dbReference type="PANTHER" id="PTHR34148">
    <property type="entry name" value="ADENOSYLCOBINAMIDE-GDP RIBAZOLETRANSFERASE"/>
    <property type="match status" value="1"/>
</dbReference>
<keyword evidence="13 19" id="KW-0472">Membrane</keyword>
<organism evidence="20 21">
    <name type="scientific">Vallicoccus soli</name>
    <dbReference type="NCBI Taxonomy" id="2339232"/>
    <lineage>
        <taxon>Bacteria</taxon>
        <taxon>Bacillati</taxon>
        <taxon>Actinomycetota</taxon>
        <taxon>Actinomycetes</taxon>
        <taxon>Motilibacterales</taxon>
        <taxon>Vallicoccaceae</taxon>
        <taxon>Vallicoccus</taxon>
    </lineage>
</organism>
<evidence type="ECO:0000256" key="15">
    <source>
        <dbReference type="ARBA" id="ARBA00032605"/>
    </source>
</evidence>
<evidence type="ECO:0000256" key="17">
    <source>
        <dbReference type="ARBA" id="ARBA00048623"/>
    </source>
</evidence>
<evidence type="ECO:0000256" key="18">
    <source>
        <dbReference type="ARBA" id="ARBA00049504"/>
    </source>
</evidence>
<dbReference type="PANTHER" id="PTHR34148:SF1">
    <property type="entry name" value="ADENOSYLCOBINAMIDE-GDP RIBAZOLETRANSFERASE"/>
    <property type="match status" value="1"/>
</dbReference>
<evidence type="ECO:0000256" key="4">
    <source>
        <dbReference type="ARBA" id="ARBA00010561"/>
    </source>
</evidence>
<evidence type="ECO:0000256" key="11">
    <source>
        <dbReference type="ARBA" id="ARBA00022842"/>
    </source>
</evidence>
<protein>
    <recommendedName>
        <fullName evidence="6 19">Adenosylcobinamide-GDP ribazoletransferase</fullName>
        <ecNumber evidence="5 19">2.7.8.26</ecNumber>
    </recommendedName>
    <alternativeName>
        <fullName evidence="16 19">Cobalamin synthase</fullName>
    </alternativeName>
    <alternativeName>
        <fullName evidence="15 19">Cobalamin-5'-phosphate synthase</fullName>
    </alternativeName>
</protein>
<comment type="function">
    <text evidence="14 19">Joins adenosylcobinamide-GDP and alpha-ribazole to generate adenosylcobalamin (Ado-cobalamin). Also synthesizes adenosylcobalamin 5'-phosphate from adenosylcobinamide-GDP and alpha-ribazole 5'-phosphate.</text>
</comment>
<evidence type="ECO:0000313" key="21">
    <source>
        <dbReference type="Proteomes" id="UP000265614"/>
    </source>
</evidence>
<keyword evidence="11 19" id="KW-0460">Magnesium</keyword>
<evidence type="ECO:0000256" key="6">
    <source>
        <dbReference type="ARBA" id="ARBA00015850"/>
    </source>
</evidence>
<dbReference type="InterPro" id="IPR003805">
    <property type="entry name" value="CobS"/>
</dbReference>
<sequence>MRGARLALGLLTVVPAGAPPVDRRTAAAAMLWAPALGLALGAALLAGGAALGLLGLGPALLAVAGMAGLALLTRGLHLDGLADTADGLGSGRPAEGALEVMRRSDVGPFGVVVLVLVLLADAAALAQLVAAGWGPLAALAPAAGRLALPLACRAGVPAARPGGLGALVAGSVPRPAAAAAALGTAGALAAAGALAGAATGAGGALHGALAGAAAAAAGAAAALVLLRRCVRRLGGTTGDVLGACVETAQCAALVALVAVVAAP</sequence>
<evidence type="ECO:0000256" key="3">
    <source>
        <dbReference type="ARBA" id="ARBA00004663"/>
    </source>
</evidence>
<dbReference type="GO" id="GO:0009236">
    <property type="term" value="P:cobalamin biosynthetic process"/>
    <property type="evidence" value="ECO:0007669"/>
    <property type="project" value="UniProtKB-UniRule"/>
</dbReference>
<comment type="caution">
    <text evidence="20">The sequence shown here is derived from an EMBL/GenBank/DDBJ whole genome shotgun (WGS) entry which is preliminary data.</text>
</comment>
<evidence type="ECO:0000256" key="5">
    <source>
        <dbReference type="ARBA" id="ARBA00013200"/>
    </source>
</evidence>
<dbReference type="RefSeq" id="WP_119949635.1">
    <property type="nucleotide sequence ID" value="NZ_QZEZ01000002.1"/>
</dbReference>
<dbReference type="Pfam" id="PF02654">
    <property type="entry name" value="CobS"/>
    <property type="match status" value="1"/>
</dbReference>
<keyword evidence="10 19" id="KW-0812">Transmembrane</keyword>
<evidence type="ECO:0000256" key="7">
    <source>
        <dbReference type="ARBA" id="ARBA00022475"/>
    </source>
</evidence>
<evidence type="ECO:0000313" key="20">
    <source>
        <dbReference type="EMBL" id="RJK96919.1"/>
    </source>
</evidence>
<evidence type="ECO:0000256" key="19">
    <source>
        <dbReference type="HAMAP-Rule" id="MF_00719"/>
    </source>
</evidence>
<dbReference type="AlphaFoldDB" id="A0A3A3Z2K6"/>
<feature type="transmembrane region" description="Helical" evidence="19">
    <location>
        <begin position="109"/>
        <end position="130"/>
    </location>
</feature>
<evidence type="ECO:0000256" key="13">
    <source>
        <dbReference type="ARBA" id="ARBA00023136"/>
    </source>
</evidence>
<comment type="pathway">
    <text evidence="3 19">Cofactor biosynthesis; adenosylcobalamin biosynthesis; adenosylcobalamin from cob(II)yrinate a,c-diamide: step 7/7.</text>
</comment>
<evidence type="ECO:0000256" key="10">
    <source>
        <dbReference type="ARBA" id="ARBA00022692"/>
    </source>
</evidence>
<dbReference type="GO" id="GO:0051073">
    <property type="term" value="F:adenosylcobinamide-GDP ribazoletransferase activity"/>
    <property type="evidence" value="ECO:0007669"/>
    <property type="project" value="UniProtKB-UniRule"/>
</dbReference>
<comment type="catalytic activity">
    <reaction evidence="17 19">
        <text>alpha-ribazole + adenosylcob(III)inamide-GDP = adenosylcob(III)alamin + GMP + H(+)</text>
        <dbReference type="Rhea" id="RHEA:16049"/>
        <dbReference type="ChEBI" id="CHEBI:10329"/>
        <dbReference type="ChEBI" id="CHEBI:15378"/>
        <dbReference type="ChEBI" id="CHEBI:18408"/>
        <dbReference type="ChEBI" id="CHEBI:58115"/>
        <dbReference type="ChEBI" id="CHEBI:60487"/>
        <dbReference type="EC" id="2.7.8.26"/>
    </reaction>
</comment>
<evidence type="ECO:0000256" key="8">
    <source>
        <dbReference type="ARBA" id="ARBA00022573"/>
    </source>
</evidence>
<keyword evidence="7 19" id="KW-1003">Cell membrane</keyword>
<dbReference type="GO" id="GO:0008818">
    <property type="term" value="F:cobalamin 5'-phosphate synthase activity"/>
    <property type="evidence" value="ECO:0007669"/>
    <property type="project" value="UniProtKB-UniRule"/>
</dbReference>
<keyword evidence="8 19" id="KW-0169">Cobalamin biosynthesis</keyword>
<keyword evidence="21" id="KW-1185">Reference proteome</keyword>
<name>A0A3A3Z2K6_9ACTN</name>
<feature type="transmembrane region" description="Helical" evidence="19">
    <location>
        <begin position="238"/>
        <end position="262"/>
    </location>
</feature>
<dbReference type="Proteomes" id="UP000265614">
    <property type="component" value="Unassembled WGS sequence"/>
</dbReference>
<feature type="transmembrane region" description="Helical" evidence="19">
    <location>
        <begin position="204"/>
        <end position="226"/>
    </location>
</feature>
<proteinExistence type="inferred from homology"/>
<gene>
    <name evidence="19" type="primary">cobS</name>
    <name evidence="20" type="ORF">D5H78_06640</name>
</gene>
<evidence type="ECO:0000256" key="14">
    <source>
        <dbReference type="ARBA" id="ARBA00025228"/>
    </source>
</evidence>
<reference evidence="20 21" key="1">
    <citation type="submission" date="2018-09" db="EMBL/GenBank/DDBJ databases">
        <title>YIM 75000 draft genome.</title>
        <authorList>
            <person name="Tang S."/>
            <person name="Feng Y."/>
        </authorList>
    </citation>
    <scope>NUCLEOTIDE SEQUENCE [LARGE SCALE GENOMIC DNA]</scope>
    <source>
        <strain evidence="20 21">YIM 75000</strain>
    </source>
</reference>
<comment type="cofactor">
    <cofactor evidence="1 19">
        <name>Mg(2+)</name>
        <dbReference type="ChEBI" id="CHEBI:18420"/>
    </cofactor>
</comment>
<feature type="transmembrane region" description="Helical" evidence="19">
    <location>
        <begin position="39"/>
        <end position="72"/>
    </location>
</feature>
<accession>A0A3A3Z2K6</accession>
<comment type="subcellular location">
    <subcellularLocation>
        <location evidence="2 19">Cell membrane</location>
        <topology evidence="2 19">Multi-pass membrane protein</topology>
    </subcellularLocation>
</comment>
<evidence type="ECO:0000256" key="9">
    <source>
        <dbReference type="ARBA" id="ARBA00022679"/>
    </source>
</evidence>
<comment type="similarity">
    <text evidence="4 19">Belongs to the CobS family.</text>
</comment>
<dbReference type="UniPathway" id="UPA00148">
    <property type="reaction ID" value="UER00238"/>
</dbReference>
<dbReference type="EC" id="2.7.8.26" evidence="5 19"/>